<feature type="compositionally biased region" description="Acidic residues" evidence="1">
    <location>
        <begin position="379"/>
        <end position="388"/>
    </location>
</feature>
<gene>
    <name evidence="3" type="ORF">ALAG00032_LOCUS11683</name>
</gene>
<feature type="compositionally biased region" description="Basic and acidic residues" evidence="1">
    <location>
        <begin position="582"/>
        <end position="600"/>
    </location>
</feature>
<proteinExistence type="predicted"/>
<sequence>MHIALFSLVVVAECFVLPSAPRSVPSGSMLIKRMSHKSDEDVRSSLIPNERIEKPAMGIQGLLWILGEGGPTGVWDVVPYVGAAVFIGWRGKKAYKAFQIKQEELVEEFGRSVSSATMKANRRPYYDTLYSIYRRKLMFRRKEPMLCSALKYICKQPLSVQRLQALREFIDACRINDPAAIFDKAGLVFITKTNERGKLLFYARRLGITPPALEAKIISNLQNNPEALAITQKVLAETAFRESLKLQKQVPGNFVADPEAASELGVSEDDAQSILDQVNTPAEVLEERARQADKEDWLEELEAKVTEESGPVDMASDNPSAAYQIEQSEEESQKMVKAECGECGYTLFIAKGREWKFFGDSYTCANCGAPRSAFTITDMADDSDDDSTPESPSFLVDDPIDDVPSPPPSEIKDEELKLAPVDEESPVQETDKNEEPPVPIVQDELTEVVEETKAETPVVPDEIAIIEEALPVDEPAPLEDAPVIVSDEESISADEQMEKKSSAEDLPALQVEAVVEELIPEKSVIPEEPVEETKTEETESEKSVIQEEPIEEIKVEEPVPEDPATKAPIEDDEISIIVEAEDSSKVESVEKAEDKKKDDNPYNWNVASS</sequence>
<dbReference type="EMBL" id="HBIJ01017627">
    <property type="protein sequence ID" value="CAE0370903.1"/>
    <property type="molecule type" value="Transcribed_RNA"/>
</dbReference>
<feature type="compositionally biased region" description="Basic and acidic residues" evidence="1">
    <location>
        <begin position="531"/>
        <end position="557"/>
    </location>
</feature>
<dbReference type="PROSITE" id="PS50903">
    <property type="entry name" value="RUBREDOXIN_LIKE"/>
    <property type="match status" value="1"/>
</dbReference>
<evidence type="ECO:0000313" key="3">
    <source>
        <dbReference type="EMBL" id="CAE0370903.1"/>
    </source>
</evidence>
<dbReference type="SUPFAM" id="SSF57802">
    <property type="entry name" value="Rubredoxin-like"/>
    <property type="match status" value="1"/>
</dbReference>
<feature type="region of interest" description="Disordered" evidence="1">
    <location>
        <begin position="378"/>
        <end position="441"/>
    </location>
</feature>
<accession>A0A7S3K2T3</accession>
<feature type="region of interest" description="Disordered" evidence="1">
    <location>
        <begin position="520"/>
        <end position="609"/>
    </location>
</feature>
<dbReference type="AlphaFoldDB" id="A0A7S3K2T3"/>
<protein>
    <recommendedName>
        <fullName evidence="2">Rubredoxin-like domain-containing protein</fullName>
    </recommendedName>
</protein>
<dbReference type="GO" id="GO:0005506">
    <property type="term" value="F:iron ion binding"/>
    <property type="evidence" value="ECO:0007669"/>
    <property type="project" value="InterPro"/>
</dbReference>
<feature type="domain" description="Rubredoxin-like" evidence="2">
    <location>
        <begin position="335"/>
        <end position="377"/>
    </location>
</feature>
<dbReference type="InterPro" id="IPR024934">
    <property type="entry name" value="Rubredoxin-like_dom"/>
</dbReference>
<name>A0A7S3K2T3_9STRA</name>
<reference evidence="3" key="1">
    <citation type="submission" date="2021-01" db="EMBL/GenBank/DDBJ databases">
        <authorList>
            <person name="Corre E."/>
            <person name="Pelletier E."/>
            <person name="Niang G."/>
            <person name="Scheremetjew M."/>
            <person name="Finn R."/>
            <person name="Kale V."/>
            <person name="Holt S."/>
            <person name="Cochrane G."/>
            <person name="Meng A."/>
            <person name="Brown T."/>
            <person name="Cohen L."/>
        </authorList>
    </citation>
    <scope>NUCLEOTIDE SEQUENCE</scope>
    <source>
        <strain evidence="3">CCMP1510</strain>
    </source>
</reference>
<organism evidence="3">
    <name type="scientific">Aureoumbra lagunensis</name>
    <dbReference type="NCBI Taxonomy" id="44058"/>
    <lineage>
        <taxon>Eukaryota</taxon>
        <taxon>Sar</taxon>
        <taxon>Stramenopiles</taxon>
        <taxon>Ochrophyta</taxon>
        <taxon>Pelagophyceae</taxon>
        <taxon>Pelagomonadales</taxon>
        <taxon>Aureoumbra</taxon>
    </lineage>
</organism>
<evidence type="ECO:0000259" key="2">
    <source>
        <dbReference type="PROSITE" id="PS50903"/>
    </source>
</evidence>
<evidence type="ECO:0000256" key="1">
    <source>
        <dbReference type="SAM" id="MobiDB-lite"/>
    </source>
</evidence>